<keyword evidence="4" id="KW-0645">Protease</keyword>
<dbReference type="Proteomes" id="UP000256321">
    <property type="component" value="Unassembled WGS sequence"/>
</dbReference>
<dbReference type="Pfam" id="PF21558">
    <property type="entry name" value="Pept_S41_N_bact"/>
    <property type="match status" value="1"/>
</dbReference>
<dbReference type="EMBL" id="QREV01000003">
    <property type="protein sequence ID" value="RDU50810.1"/>
    <property type="molecule type" value="Genomic_DNA"/>
</dbReference>
<evidence type="ECO:0000256" key="1">
    <source>
        <dbReference type="ARBA" id="ARBA00004496"/>
    </source>
</evidence>
<dbReference type="Proteomes" id="UP000629596">
    <property type="component" value="Unassembled WGS sequence"/>
</dbReference>
<dbReference type="InterPro" id="IPR036034">
    <property type="entry name" value="PDZ_sf"/>
</dbReference>
<dbReference type="InterPro" id="IPR005151">
    <property type="entry name" value="Tail-specific_protease"/>
</dbReference>
<accession>A0A3D8HJH2</accession>
<dbReference type="SUPFAM" id="SSF52096">
    <property type="entry name" value="ClpP/crotonase"/>
    <property type="match status" value="1"/>
</dbReference>
<keyword evidence="6" id="KW-0720">Serine protease</keyword>
<evidence type="ECO:0000256" key="4">
    <source>
        <dbReference type="ARBA" id="ARBA00022670"/>
    </source>
</evidence>
<comment type="similarity">
    <text evidence="2">Belongs to the peptidase S41B family.</text>
</comment>
<dbReference type="SMART" id="SM00245">
    <property type="entry name" value="TSPc"/>
    <property type="match status" value="1"/>
</dbReference>
<evidence type="ECO:0000256" key="2">
    <source>
        <dbReference type="ARBA" id="ARBA00008524"/>
    </source>
</evidence>
<evidence type="ECO:0000256" key="8">
    <source>
        <dbReference type="SAM" id="Phobius"/>
    </source>
</evidence>
<evidence type="ECO:0000256" key="5">
    <source>
        <dbReference type="ARBA" id="ARBA00022801"/>
    </source>
</evidence>
<dbReference type="GO" id="GO:0008236">
    <property type="term" value="F:serine-type peptidase activity"/>
    <property type="evidence" value="ECO:0007669"/>
    <property type="project" value="UniProtKB-KW"/>
</dbReference>
<sequence>MKALKLIGRIVAVIVILIGLAFIGLIVYTKYFYSSEVEIERHYMSELPLSPDQYPEDFAEISQIVKRNYSLYESKHIDIDALSASYAERIGKLSTGEEYGKTLWEYFADLRVAHAYVYFKEYRTRAFPAYIDDTLFVDKPDTYLQRSGFNDKDRIIAVDGTPIKEWMDRNEKYISASTPEYKRLFTARSLFKSFTDTVKTYTVCRGADTLNLQLVLQPQDNIPVADRRKTSWKILNDSIGYLEINSMMNGVMEDFAEDYPKVRHRPYLIVDVRRNGGGNSGNGRDLCRYLIRKEQPHCLGRHPMIPMEDAYQGKILLLTSTFTCSAAESFVIDMKESGNALLIGEPTAGDTGNNPRTFKTSHGTSFRIPTARPDVSPKGFPLEGIGIEPNYIVKQTVSDYMEGRDTQLEFALDCIRQGRCL</sequence>
<reference evidence="11 12" key="1">
    <citation type="submission" date="2018-07" db="EMBL/GenBank/DDBJ databases">
        <title>Parabacteroides acidifaciens nov. sp., isolated from human feces.</title>
        <authorList>
            <person name="Wang Y.J."/>
        </authorList>
    </citation>
    <scope>NUCLEOTIDE SEQUENCE [LARGE SCALE GENOMIC DNA]</scope>
    <source>
        <strain evidence="11 12">426-9</strain>
    </source>
</reference>
<dbReference type="PANTHER" id="PTHR43253:SF1">
    <property type="entry name" value="TRICORN PROTEASE HOMOLOG 2-RELATED"/>
    <property type="match status" value="1"/>
</dbReference>
<keyword evidence="5" id="KW-0378">Hydrolase</keyword>
<dbReference type="InterPro" id="IPR012393">
    <property type="entry name" value="Tricorn_protease"/>
</dbReference>
<dbReference type="Pfam" id="PF03572">
    <property type="entry name" value="Peptidase_S41"/>
    <property type="match status" value="1"/>
</dbReference>
<dbReference type="GO" id="GO:0006508">
    <property type="term" value="P:proteolysis"/>
    <property type="evidence" value="ECO:0007669"/>
    <property type="project" value="UniProtKB-KW"/>
</dbReference>
<dbReference type="Gene3D" id="3.90.226.10">
    <property type="entry name" value="2-enoyl-CoA Hydratase, Chain A, domain 1"/>
    <property type="match status" value="1"/>
</dbReference>
<keyword evidence="8" id="KW-0472">Membrane</keyword>
<evidence type="ECO:0000256" key="7">
    <source>
        <dbReference type="SAM" id="MobiDB-lite"/>
    </source>
</evidence>
<evidence type="ECO:0000313" key="13">
    <source>
        <dbReference type="Proteomes" id="UP000629596"/>
    </source>
</evidence>
<feature type="region of interest" description="Disordered" evidence="7">
    <location>
        <begin position="345"/>
        <end position="364"/>
    </location>
</feature>
<keyword evidence="8" id="KW-0812">Transmembrane</keyword>
<dbReference type="Pfam" id="PF14684">
    <property type="entry name" value="Tricorn_C1"/>
    <property type="match status" value="1"/>
</dbReference>
<evidence type="ECO:0000313" key="11">
    <source>
        <dbReference type="EMBL" id="RDU50810.1"/>
    </source>
</evidence>
<feature type="transmembrane region" description="Helical" evidence="8">
    <location>
        <begin position="7"/>
        <end position="28"/>
    </location>
</feature>
<proteinExistence type="inferred from homology"/>
<evidence type="ECO:0000256" key="6">
    <source>
        <dbReference type="ARBA" id="ARBA00022825"/>
    </source>
</evidence>
<dbReference type="RefSeq" id="WP_115498033.1">
    <property type="nucleotide sequence ID" value="NZ_JACRTI010000003.1"/>
</dbReference>
<protein>
    <submittedName>
        <fullName evidence="11">Peptidase S41</fullName>
    </submittedName>
</protein>
<feature type="domain" description="Tail specific protease" evidence="9">
    <location>
        <begin position="209"/>
        <end position="394"/>
    </location>
</feature>
<evidence type="ECO:0000313" key="12">
    <source>
        <dbReference type="Proteomes" id="UP000256321"/>
    </source>
</evidence>
<evidence type="ECO:0000313" key="10">
    <source>
        <dbReference type="EMBL" id="MBC8600509.1"/>
    </source>
</evidence>
<comment type="subcellular location">
    <subcellularLocation>
        <location evidence="1">Cytoplasm</location>
    </subcellularLocation>
</comment>
<keyword evidence="8" id="KW-1133">Transmembrane helix</keyword>
<gene>
    <name evidence="11" type="ORF">DWU89_02125</name>
    <name evidence="10" type="ORF">H8784_02095</name>
</gene>
<dbReference type="PANTHER" id="PTHR43253">
    <property type="entry name" value="TRICORN PROTEASE HOMOLOG 2-RELATED"/>
    <property type="match status" value="1"/>
</dbReference>
<name>A0A3D8HJH2_9BACT</name>
<dbReference type="InterPro" id="IPR029045">
    <property type="entry name" value="ClpP/crotonase-like_dom_sf"/>
</dbReference>
<dbReference type="Gene3D" id="2.30.42.10">
    <property type="match status" value="1"/>
</dbReference>
<keyword evidence="3" id="KW-0963">Cytoplasm</keyword>
<dbReference type="InterPro" id="IPR028204">
    <property type="entry name" value="Tricorn_C1"/>
</dbReference>
<feature type="compositionally biased region" description="Polar residues" evidence="7">
    <location>
        <begin position="350"/>
        <end position="364"/>
    </location>
</feature>
<dbReference type="GO" id="GO:0005737">
    <property type="term" value="C:cytoplasm"/>
    <property type="evidence" value="ECO:0007669"/>
    <property type="project" value="UniProtKB-SubCell"/>
</dbReference>
<dbReference type="Gene3D" id="3.30.750.44">
    <property type="match status" value="1"/>
</dbReference>
<comment type="caution">
    <text evidence="11">The sequence shown here is derived from an EMBL/GenBank/DDBJ whole genome shotgun (WGS) entry which is preliminary data.</text>
</comment>
<reference evidence="10 13" key="2">
    <citation type="submission" date="2020-08" db="EMBL/GenBank/DDBJ databases">
        <title>Genome public.</title>
        <authorList>
            <person name="Liu C."/>
            <person name="Sun Q."/>
        </authorList>
    </citation>
    <scope>NUCLEOTIDE SEQUENCE [LARGE SCALE GENOMIC DNA]</scope>
    <source>
        <strain evidence="10 13">426_9</strain>
    </source>
</reference>
<evidence type="ECO:0000259" key="9">
    <source>
        <dbReference type="SMART" id="SM00245"/>
    </source>
</evidence>
<evidence type="ECO:0000256" key="3">
    <source>
        <dbReference type="ARBA" id="ARBA00022490"/>
    </source>
</evidence>
<dbReference type="InterPro" id="IPR048818">
    <property type="entry name" value="BACUNI_00178-like_N"/>
</dbReference>
<organism evidence="11 12">
    <name type="scientific">Parabacteroides acidifaciens</name>
    <dbReference type="NCBI Taxonomy" id="2290935"/>
    <lineage>
        <taxon>Bacteria</taxon>
        <taxon>Pseudomonadati</taxon>
        <taxon>Bacteroidota</taxon>
        <taxon>Bacteroidia</taxon>
        <taxon>Bacteroidales</taxon>
        <taxon>Tannerellaceae</taxon>
        <taxon>Parabacteroides</taxon>
    </lineage>
</organism>
<keyword evidence="13" id="KW-1185">Reference proteome</keyword>
<dbReference type="EMBL" id="JACRTI010000003">
    <property type="protein sequence ID" value="MBC8600509.1"/>
    <property type="molecule type" value="Genomic_DNA"/>
</dbReference>
<dbReference type="AlphaFoldDB" id="A0A3D8HJH2"/>